<dbReference type="Pfam" id="PF17248">
    <property type="entry name" value="DUF5317"/>
    <property type="match status" value="1"/>
</dbReference>
<dbReference type="Proteomes" id="UP000053557">
    <property type="component" value="Unassembled WGS sequence"/>
</dbReference>
<reference evidence="2 3" key="1">
    <citation type="submission" date="2015-12" db="EMBL/GenBank/DDBJ databases">
        <title>Draft genome sequence of Acidibacillus ferrooxidans ITV001, isolated from a chalcopyrite acid mine drainage site in Brazil.</title>
        <authorList>
            <person name="Dall'Agnol H."/>
            <person name="Nancucheo I."/>
            <person name="Johnson B."/>
            <person name="Oliveira R."/>
            <person name="Leite L."/>
            <person name="Pylro V."/>
            <person name="Nunes G.L."/>
            <person name="Tzotzos G."/>
            <person name="Fernandes G.R."/>
            <person name="Dutra J."/>
            <person name="Orellana S.C."/>
            <person name="Oliveira G."/>
        </authorList>
    </citation>
    <scope>NUCLEOTIDE SEQUENCE [LARGE SCALE GENOMIC DNA]</scope>
    <source>
        <strain evidence="3">ITV01</strain>
    </source>
</reference>
<keyword evidence="1" id="KW-1133">Transmembrane helix</keyword>
<evidence type="ECO:0000313" key="2">
    <source>
        <dbReference type="EMBL" id="KUO97091.1"/>
    </source>
</evidence>
<feature type="transmembrane region" description="Helical" evidence="1">
    <location>
        <begin position="73"/>
        <end position="89"/>
    </location>
</feature>
<dbReference type="RefSeq" id="WP_067711510.1">
    <property type="nucleotide sequence ID" value="NZ_LPVJ01000006.1"/>
</dbReference>
<dbReference type="AlphaFoldDB" id="A0A101XTD2"/>
<protein>
    <recommendedName>
        <fullName evidence="4">DUF5317 domain-containing protein</fullName>
    </recommendedName>
</protein>
<accession>A0A101XTD2</accession>
<sequence length="173" mass="19671">MQLIVIGLAVIFAFIRGGRELILPNFVWKRLLLVSIGLQLVSFVFPVLKIALVDLSYAVALLFLYLNYKIVELRFALVGVAMNAIEIWLNGGAMPTIHVAAMNKLTVDLLQQHTQWHQFLTGKTVFPYFADIFYMSVPYRAIYSVGDFLIALSIGMLLQRVMGKPLFYENKRL</sequence>
<comment type="caution">
    <text evidence="2">The sequence shown here is derived from an EMBL/GenBank/DDBJ whole genome shotgun (WGS) entry which is preliminary data.</text>
</comment>
<organism evidence="2 3">
    <name type="scientific">Ferroacidibacillus organovorans</name>
    <dbReference type="NCBI Taxonomy" id="1765683"/>
    <lineage>
        <taxon>Bacteria</taxon>
        <taxon>Bacillati</taxon>
        <taxon>Bacillota</taxon>
        <taxon>Bacilli</taxon>
        <taxon>Bacillales</taxon>
        <taxon>Alicyclobacillaceae</taxon>
        <taxon>Ferroacidibacillus</taxon>
    </lineage>
</organism>
<name>A0A101XTD2_9BACL</name>
<feature type="transmembrane region" description="Helical" evidence="1">
    <location>
        <begin position="141"/>
        <end position="158"/>
    </location>
</feature>
<dbReference type="EMBL" id="LPVJ01000006">
    <property type="protein sequence ID" value="KUO97091.1"/>
    <property type="molecule type" value="Genomic_DNA"/>
</dbReference>
<feature type="transmembrane region" description="Helical" evidence="1">
    <location>
        <begin position="42"/>
        <end position="66"/>
    </location>
</feature>
<proteinExistence type="predicted"/>
<keyword evidence="3" id="KW-1185">Reference proteome</keyword>
<evidence type="ECO:0000313" key="3">
    <source>
        <dbReference type="Proteomes" id="UP000053557"/>
    </source>
</evidence>
<keyword evidence="1" id="KW-0472">Membrane</keyword>
<dbReference type="InterPro" id="IPR035168">
    <property type="entry name" value="DUF5317"/>
</dbReference>
<keyword evidence="1" id="KW-0812">Transmembrane</keyword>
<evidence type="ECO:0008006" key="4">
    <source>
        <dbReference type="Google" id="ProtNLM"/>
    </source>
</evidence>
<dbReference type="OrthoDB" id="37447at2"/>
<gene>
    <name evidence="2" type="ORF">ATW55_12310</name>
</gene>
<evidence type="ECO:0000256" key="1">
    <source>
        <dbReference type="SAM" id="Phobius"/>
    </source>
</evidence>